<dbReference type="AlphaFoldDB" id="A0A4R6JA79"/>
<gene>
    <name evidence="4" type="ORF">C8E87_6784</name>
</gene>
<evidence type="ECO:0000313" key="4">
    <source>
        <dbReference type="EMBL" id="TDO31365.1"/>
    </source>
</evidence>
<sequence length="139" mass="14604">MMSGTGENTGVRMPTVQAILSTPNFERQRAFYEGLFGAVQTMRYPEQGEVFYAGFTIGDSVLGLVNEPGKDKSPTPGFALSVEVDDVDALLATVEANGGRVLGPPNDMPWGQRVAHVNDPDGNMVNLTSGGSEGQGLAG</sequence>
<dbReference type="EMBL" id="SNWR01000002">
    <property type="protein sequence ID" value="TDO31365.1"/>
    <property type="molecule type" value="Genomic_DNA"/>
</dbReference>
<protein>
    <submittedName>
        <fullName evidence="4">Putative enzyme related to lactoylglutathione lyase</fullName>
    </submittedName>
</protein>
<dbReference type="PANTHER" id="PTHR43048:SF4">
    <property type="entry name" value="RING-CLEAVING DIOXYGENASE-RELATED"/>
    <property type="match status" value="1"/>
</dbReference>
<dbReference type="InterPro" id="IPR037523">
    <property type="entry name" value="VOC_core"/>
</dbReference>
<dbReference type="InterPro" id="IPR029068">
    <property type="entry name" value="Glyas_Bleomycin-R_OHBP_Dase"/>
</dbReference>
<evidence type="ECO:0000313" key="5">
    <source>
        <dbReference type="Proteomes" id="UP000294901"/>
    </source>
</evidence>
<keyword evidence="4" id="KW-0456">Lyase</keyword>
<dbReference type="SUPFAM" id="SSF54593">
    <property type="entry name" value="Glyoxalase/Bleomycin resistance protein/Dihydroxybiphenyl dioxygenase"/>
    <property type="match status" value="1"/>
</dbReference>
<dbReference type="GO" id="GO:0046872">
    <property type="term" value="F:metal ion binding"/>
    <property type="evidence" value="ECO:0007669"/>
    <property type="project" value="UniProtKB-KW"/>
</dbReference>
<feature type="region of interest" description="Disordered" evidence="2">
    <location>
        <begin position="120"/>
        <end position="139"/>
    </location>
</feature>
<accession>A0A4R6JA79</accession>
<name>A0A4R6JA79_9ACTN</name>
<dbReference type="PROSITE" id="PS51819">
    <property type="entry name" value="VOC"/>
    <property type="match status" value="1"/>
</dbReference>
<dbReference type="InterPro" id="IPR004360">
    <property type="entry name" value="Glyas_Fos-R_dOase_dom"/>
</dbReference>
<dbReference type="InterPro" id="IPR051785">
    <property type="entry name" value="MMCE/EMCE_epimerase"/>
</dbReference>
<dbReference type="PANTHER" id="PTHR43048">
    <property type="entry name" value="METHYLMALONYL-COA EPIMERASE"/>
    <property type="match status" value="1"/>
</dbReference>
<dbReference type="GO" id="GO:0016829">
    <property type="term" value="F:lyase activity"/>
    <property type="evidence" value="ECO:0007669"/>
    <property type="project" value="UniProtKB-KW"/>
</dbReference>
<evidence type="ECO:0000256" key="1">
    <source>
        <dbReference type="ARBA" id="ARBA00022723"/>
    </source>
</evidence>
<proteinExistence type="predicted"/>
<dbReference type="GO" id="GO:0004493">
    <property type="term" value="F:methylmalonyl-CoA epimerase activity"/>
    <property type="evidence" value="ECO:0007669"/>
    <property type="project" value="TreeGrafter"/>
</dbReference>
<dbReference type="GO" id="GO:0046491">
    <property type="term" value="P:L-methylmalonyl-CoA metabolic process"/>
    <property type="evidence" value="ECO:0007669"/>
    <property type="project" value="TreeGrafter"/>
</dbReference>
<evidence type="ECO:0000259" key="3">
    <source>
        <dbReference type="PROSITE" id="PS51819"/>
    </source>
</evidence>
<keyword evidence="5" id="KW-1185">Reference proteome</keyword>
<dbReference type="Gene3D" id="3.10.180.10">
    <property type="entry name" value="2,3-Dihydroxybiphenyl 1,2-Dioxygenase, domain 1"/>
    <property type="match status" value="1"/>
</dbReference>
<keyword evidence="1" id="KW-0479">Metal-binding</keyword>
<reference evidence="4 5" key="1">
    <citation type="submission" date="2019-03" db="EMBL/GenBank/DDBJ databases">
        <title>Sequencing the genomes of 1000 actinobacteria strains.</title>
        <authorList>
            <person name="Klenk H.-P."/>
        </authorList>
    </citation>
    <scope>NUCLEOTIDE SEQUENCE [LARGE SCALE GENOMIC DNA]</scope>
    <source>
        <strain evidence="4 5">DSM 43805</strain>
    </source>
</reference>
<dbReference type="Pfam" id="PF00903">
    <property type="entry name" value="Glyoxalase"/>
    <property type="match status" value="1"/>
</dbReference>
<feature type="domain" description="VOC" evidence="3">
    <location>
        <begin position="12"/>
        <end position="130"/>
    </location>
</feature>
<organism evidence="4 5">
    <name type="scientific">Paractinoplanes brasiliensis</name>
    <dbReference type="NCBI Taxonomy" id="52695"/>
    <lineage>
        <taxon>Bacteria</taxon>
        <taxon>Bacillati</taxon>
        <taxon>Actinomycetota</taxon>
        <taxon>Actinomycetes</taxon>
        <taxon>Micromonosporales</taxon>
        <taxon>Micromonosporaceae</taxon>
        <taxon>Paractinoplanes</taxon>
    </lineage>
</organism>
<evidence type="ECO:0000256" key="2">
    <source>
        <dbReference type="SAM" id="MobiDB-lite"/>
    </source>
</evidence>
<comment type="caution">
    <text evidence="4">The sequence shown here is derived from an EMBL/GenBank/DDBJ whole genome shotgun (WGS) entry which is preliminary data.</text>
</comment>
<dbReference type="Proteomes" id="UP000294901">
    <property type="component" value="Unassembled WGS sequence"/>
</dbReference>